<evidence type="ECO:0000259" key="6">
    <source>
        <dbReference type="Pfam" id="PF02911"/>
    </source>
</evidence>
<evidence type="ECO:0000256" key="2">
    <source>
        <dbReference type="ARBA" id="ARBA00012261"/>
    </source>
</evidence>
<comment type="similarity">
    <text evidence="1">Belongs to the Fmt family.</text>
</comment>
<dbReference type="InterPro" id="IPR044135">
    <property type="entry name" value="Met-tRNA-FMT_C"/>
</dbReference>
<dbReference type="SUPFAM" id="SSF53328">
    <property type="entry name" value="Formyltransferase"/>
    <property type="match status" value="1"/>
</dbReference>
<organism evidence="7">
    <name type="scientific">freshwater metagenome</name>
    <dbReference type="NCBI Taxonomy" id="449393"/>
    <lineage>
        <taxon>unclassified sequences</taxon>
        <taxon>metagenomes</taxon>
        <taxon>ecological metagenomes</taxon>
    </lineage>
</organism>
<reference evidence="7" key="1">
    <citation type="submission" date="2020-05" db="EMBL/GenBank/DDBJ databases">
        <authorList>
            <person name="Chiriac C."/>
            <person name="Salcher M."/>
            <person name="Ghai R."/>
            <person name="Kavagutti S V."/>
        </authorList>
    </citation>
    <scope>NUCLEOTIDE SEQUENCE</scope>
</reference>
<name>A0A6J7FRZ4_9ZZZZ</name>
<dbReference type="InterPro" id="IPR036477">
    <property type="entry name" value="Formyl_transf_N_sf"/>
</dbReference>
<evidence type="ECO:0000259" key="5">
    <source>
        <dbReference type="Pfam" id="PF00551"/>
    </source>
</evidence>
<dbReference type="SUPFAM" id="SSF50486">
    <property type="entry name" value="FMT C-terminal domain-like"/>
    <property type="match status" value="1"/>
</dbReference>
<keyword evidence="3" id="KW-0808">Transferase</keyword>
<dbReference type="GO" id="GO:0005829">
    <property type="term" value="C:cytosol"/>
    <property type="evidence" value="ECO:0007669"/>
    <property type="project" value="TreeGrafter"/>
</dbReference>
<dbReference type="Pfam" id="PF00551">
    <property type="entry name" value="Formyl_trans_N"/>
    <property type="match status" value="1"/>
</dbReference>
<gene>
    <name evidence="7" type="ORF">UFOPK3592_00211</name>
</gene>
<keyword evidence="4" id="KW-0648">Protein biosynthesis</keyword>
<dbReference type="PANTHER" id="PTHR11138">
    <property type="entry name" value="METHIONYL-TRNA FORMYLTRANSFERASE"/>
    <property type="match status" value="1"/>
</dbReference>
<evidence type="ECO:0000256" key="1">
    <source>
        <dbReference type="ARBA" id="ARBA00010699"/>
    </source>
</evidence>
<dbReference type="EMBL" id="CAFBML010000009">
    <property type="protein sequence ID" value="CAB4896165.1"/>
    <property type="molecule type" value="Genomic_DNA"/>
</dbReference>
<dbReference type="InterPro" id="IPR005793">
    <property type="entry name" value="Formyl_trans_C"/>
</dbReference>
<dbReference type="CDD" id="cd08704">
    <property type="entry name" value="Met_tRNA_FMT_C"/>
    <property type="match status" value="1"/>
</dbReference>
<protein>
    <recommendedName>
        <fullName evidence="2">methionyl-tRNA formyltransferase</fullName>
        <ecNumber evidence="2">2.1.2.9</ecNumber>
    </recommendedName>
</protein>
<sequence>MRIIFAGTPVNAAKTLEALLAANHDVVGVLTRIDAPTGRSGALTESPVAIVAMTHNLPLLKSNVPDKEVGDWIAALKPDLGIIVAYGSILKTKILEIPAKGWLNVHYSMLPKYPGASPVQQAILEGESTTGVTVFQLDEGVDSGPVLSQALVDLEPDATSGSALELLTVVGSKLLIDTLDSLDTYLEAKTFQDTNITYPLTHKITRALARIEFDKPAIQIVNLVRAMNPEPVAWFEFESQPIRVLVAAISETPSLSTGVAVLADGELIVGSADKAVTLLTVQPAGKKPMPGADWFRGLRRDSLSLT</sequence>
<accession>A0A6J7FRZ4</accession>
<dbReference type="HAMAP" id="MF_00182">
    <property type="entry name" value="Formyl_trans"/>
    <property type="match status" value="1"/>
</dbReference>
<dbReference type="CDD" id="cd08646">
    <property type="entry name" value="FMT_core_Met-tRNA-FMT_N"/>
    <property type="match status" value="1"/>
</dbReference>
<proteinExistence type="inferred from homology"/>
<dbReference type="Gene3D" id="3.40.50.12230">
    <property type="match status" value="1"/>
</dbReference>
<dbReference type="PANTHER" id="PTHR11138:SF5">
    <property type="entry name" value="METHIONYL-TRNA FORMYLTRANSFERASE, MITOCHONDRIAL"/>
    <property type="match status" value="1"/>
</dbReference>
<dbReference type="InterPro" id="IPR002376">
    <property type="entry name" value="Formyl_transf_N"/>
</dbReference>
<dbReference type="Pfam" id="PF02911">
    <property type="entry name" value="Formyl_trans_C"/>
    <property type="match status" value="1"/>
</dbReference>
<dbReference type="NCBIfam" id="TIGR00460">
    <property type="entry name" value="fmt"/>
    <property type="match status" value="1"/>
</dbReference>
<evidence type="ECO:0000256" key="3">
    <source>
        <dbReference type="ARBA" id="ARBA00022679"/>
    </source>
</evidence>
<feature type="domain" description="Formyl transferase N-terminal" evidence="5">
    <location>
        <begin position="1"/>
        <end position="177"/>
    </location>
</feature>
<dbReference type="AlphaFoldDB" id="A0A6J7FRZ4"/>
<dbReference type="InterPro" id="IPR011034">
    <property type="entry name" value="Formyl_transferase-like_C_sf"/>
</dbReference>
<dbReference type="InterPro" id="IPR041711">
    <property type="entry name" value="Met-tRNA-FMT_N"/>
</dbReference>
<dbReference type="EC" id="2.1.2.9" evidence="2"/>
<evidence type="ECO:0000256" key="4">
    <source>
        <dbReference type="ARBA" id="ARBA00022917"/>
    </source>
</evidence>
<dbReference type="GO" id="GO:0004479">
    <property type="term" value="F:methionyl-tRNA formyltransferase activity"/>
    <property type="evidence" value="ECO:0007669"/>
    <property type="project" value="UniProtKB-EC"/>
</dbReference>
<evidence type="ECO:0000313" key="7">
    <source>
        <dbReference type="EMBL" id="CAB4896165.1"/>
    </source>
</evidence>
<feature type="domain" description="Formyl transferase C-terminal" evidence="6">
    <location>
        <begin position="203"/>
        <end position="298"/>
    </location>
</feature>
<dbReference type="InterPro" id="IPR005794">
    <property type="entry name" value="Fmt"/>
</dbReference>